<gene>
    <name evidence="2" type="ORF">EH240_02840</name>
</gene>
<comment type="caution">
    <text evidence="2">The sequence shown here is derived from an EMBL/GenBank/DDBJ whole genome shotgun (WGS) entry which is preliminary data.</text>
</comment>
<evidence type="ECO:0000256" key="1">
    <source>
        <dbReference type="SAM" id="Phobius"/>
    </source>
</evidence>
<dbReference type="AlphaFoldDB" id="A0A3P3G997"/>
<evidence type="ECO:0000313" key="2">
    <source>
        <dbReference type="EMBL" id="RRI07052.1"/>
    </source>
</evidence>
<keyword evidence="1" id="KW-0812">Transmembrane</keyword>
<dbReference type="RefSeq" id="WP_124995898.1">
    <property type="nucleotide sequence ID" value="NZ_RQXT01000002.1"/>
</dbReference>
<dbReference type="OrthoDB" id="8100605at2"/>
<accession>A0A3P3G997</accession>
<keyword evidence="1" id="KW-1133">Transmembrane helix</keyword>
<feature type="transmembrane region" description="Helical" evidence="1">
    <location>
        <begin position="67"/>
        <end position="89"/>
    </location>
</feature>
<dbReference type="Proteomes" id="UP000273786">
    <property type="component" value="Unassembled WGS sequence"/>
</dbReference>
<organism evidence="2 3">
    <name type="scientific">Mesorhizobium tamadayense</name>
    <dbReference type="NCBI Taxonomy" id="425306"/>
    <lineage>
        <taxon>Bacteria</taxon>
        <taxon>Pseudomonadati</taxon>
        <taxon>Pseudomonadota</taxon>
        <taxon>Alphaproteobacteria</taxon>
        <taxon>Hyphomicrobiales</taxon>
        <taxon>Phyllobacteriaceae</taxon>
        <taxon>Mesorhizobium</taxon>
    </lineage>
</organism>
<keyword evidence="1" id="KW-0472">Membrane</keyword>
<protein>
    <recommendedName>
        <fullName evidence="4">Lauroyl acyltransferase</fullName>
    </recommendedName>
</protein>
<keyword evidence="3" id="KW-1185">Reference proteome</keyword>
<reference evidence="2 3" key="1">
    <citation type="submission" date="2018-11" db="EMBL/GenBank/DDBJ databases">
        <title>the genome of Mesorhizobium tamadayense DSM 28320.</title>
        <authorList>
            <person name="Gao J."/>
        </authorList>
    </citation>
    <scope>NUCLEOTIDE SEQUENCE [LARGE SCALE GENOMIC DNA]</scope>
    <source>
        <strain evidence="2 3">DSM 28320</strain>
    </source>
</reference>
<sequence length="388" mass="43150">MRLPWLGNSRRADTQPSSPNVYHTEIIADVPVPERGETVRFFSRKLVRPGKLRSVSNKDLRESLLSLFYLSVAAVLPVAWWAPICDWVSTLRRKRHFRKEFARYDVAIKAVLGDDADTRALFKGHLAAAHRRRLMLAAHLVPGRRWSPAIPLEGIDGLREALQRGRGAIVWCDQFIAQTIMGKRALFEAGIEAHQVSVNFHGFSESKFGLHVINRPLVEVENRFLKSRIVFERADAYQVTVRIQKTLKENGVVLMTNTVHAGSTFTEIAMGERGWTHLASAPANFAARAGAALFAMSTLEAVPFREYRAIVSPELKPNAAQPASQPAKDVAAKDVAAKNLVLQAGYILLKRDRLLEAVKSYPDQMMAWSGANRLTGRQDQPAIGGDTG</sequence>
<dbReference type="EMBL" id="RQXT01000002">
    <property type="protein sequence ID" value="RRI07052.1"/>
    <property type="molecule type" value="Genomic_DNA"/>
</dbReference>
<name>A0A3P3G997_9HYPH</name>
<evidence type="ECO:0000313" key="3">
    <source>
        <dbReference type="Proteomes" id="UP000273786"/>
    </source>
</evidence>
<proteinExistence type="predicted"/>
<evidence type="ECO:0008006" key="4">
    <source>
        <dbReference type="Google" id="ProtNLM"/>
    </source>
</evidence>